<dbReference type="OrthoDB" id="10066840at2759"/>
<dbReference type="Pfam" id="PF00057">
    <property type="entry name" value="Ldl_recept_a"/>
    <property type="match status" value="5"/>
</dbReference>
<dbReference type="SMART" id="SM00181">
    <property type="entry name" value="EGF"/>
    <property type="match status" value="5"/>
</dbReference>
<keyword evidence="7" id="KW-0472">Membrane</keyword>
<dbReference type="CDD" id="cd00112">
    <property type="entry name" value="LDLa"/>
    <property type="match status" value="6"/>
</dbReference>
<evidence type="ECO:0000256" key="12">
    <source>
        <dbReference type="SAM" id="MobiDB-lite"/>
    </source>
</evidence>
<feature type="domain" description="EGF-like" evidence="13">
    <location>
        <begin position="675"/>
        <end position="715"/>
    </location>
</feature>
<dbReference type="FunFam" id="4.10.400.10:FF:000002">
    <property type="entry name" value="Low-density lipoprotein receptor-related protein 1"/>
    <property type="match status" value="1"/>
</dbReference>
<organism evidence="14 15">
    <name type="scientific">Clupea harengus</name>
    <name type="common">Atlantic herring</name>
    <dbReference type="NCBI Taxonomy" id="7950"/>
    <lineage>
        <taxon>Eukaryota</taxon>
        <taxon>Metazoa</taxon>
        <taxon>Chordata</taxon>
        <taxon>Craniata</taxon>
        <taxon>Vertebrata</taxon>
        <taxon>Euteleostomi</taxon>
        <taxon>Actinopterygii</taxon>
        <taxon>Neopterygii</taxon>
        <taxon>Teleostei</taxon>
        <taxon>Clupei</taxon>
        <taxon>Clupeiformes</taxon>
        <taxon>Clupeoidei</taxon>
        <taxon>Clupeidae</taxon>
        <taxon>Clupea</taxon>
    </lineage>
</organism>
<feature type="domain" description="EGF-like" evidence="13">
    <location>
        <begin position="362"/>
        <end position="398"/>
    </location>
</feature>
<evidence type="ECO:0000259" key="13">
    <source>
        <dbReference type="SMART" id="SM00181"/>
    </source>
</evidence>
<dbReference type="GO" id="GO:0043235">
    <property type="term" value="C:receptor complex"/>
    <property type="evidence" value="ECO:0007669"/>
    <property type="project" value="TreeGrafter"/>
</dbReference>
<reference evidence="15" key="1">
    <citation type="submission" date="2025-08" db="UniProtKB">
        <authorList>
            <consortium name="RefSeq"/>
        </authorList>
    </citation>
    <scope>IDENTIFICATION</scope>
</reference>
<dbReference type="Pfam" id="PF00058">
    <property type="entry name" value="Ldl_recept_b"/>
    <property type="match status" value="3"/>
</dbReference>
<feature type="repeat" description="LDL-receptor class B" evidence="11">
    <location>
        <begin position="535"/>
        <end position="581"/>
    </location>
</feature>
<dbReference type="PROSITE" id="PS01209">
    <property type="entry name" value="LDLRA_1"/>
    <property type="match status" value="5"/>
</dbReference>
<keyword evidence="5" id="KW-0106">Calcium</keyword>
<dbReference type="PROSITE" id="PS51120">
    <property type="entry name" value="LDLRB"/>
    <property type="match status" value="3"/>
</dbReference>
<dbReference type="KEGG" id="char:116218149"/>
<feature type="compositionally biased region" description="Basic and acidic residues" evidence="12">
    <location>
        <begin position="198"/>
        <end position="212"/>
    </location>
</feature>
<dbReference type="InterPro" id="IPR000033">
    <property type="entry name" value="LDLR_classB_rpt"/>
</dbReference>
<evidence type="ECO:0000256" key="3">
    <source>
        <dbReference type="ARBA" id="ARBA00022729"/>
    </source>
</evidence>
<dbReference type="GO" id="GO:0005886">
    <property type="term" value="C:plasma membrane"/>
    <property type="evidence" value="ECO:0007669"/>
    <property type="project" value="TreeGrafter"/>
</dbReference>
<dbReference type="PROSITE" id="PS50068">
    <property type="entry name" value="LDLRA_2"/>
    <property type="match status" value="6"/>
</dbReference>
<evidence type="ECO:0000256" key="10">
    <source>
        <dbReference type="PROSITE-ProRule" id="PRU00124"/>
    </source>
</evidence>
<keyword evidence="6" id="KW-1133">Transmembrane helix</keyword>
<dbReference type="SMART" id="SM00192">
    <property type="entry name" value="LDLa"/>
    <property type="match status" value="6"/>
</dbReference>
<keyword evidence="3" id="KW-0732">Signal</keyword>
<proteinExistence type="predicted"/>
<evidence type="ECO:0000256" key="4">
    <source>
        <dbReference type="ARBA" id="ARBA00022737"/>
    </source>
</evidence>
<keyword evidence="2" id="KW-0812">Transmembrane</keyword>
<dbReference type="PANTHER" id="PTHR22722">
    <property type="entry name" value="LOW-DENSITY LIPOPROTEIN RECEPTOR-RELATED PROTEIN 2-RELATED"/>
    <property type="match status" value="1"/>
</dbReference>
<sequence length="815" mass="89838">MSASQTCQANTYPCLNGRCIPVSWACDRDDDCGDNSDEPPSCVFPTCEPLTQFSCSNGKCISVKWHCDSEDDCGDGSDELGCVHACSNAQFQCHSGKCIPEHWVCDGDNDCGDLSDENGTCKGTVATAPVSECGEGEYHCVADGTCIPERWRCDGDKDCEDASDETHCQGTRRVCDPQAKFTCKLSEPQQMRVGPSGRTDERFPTQRNDTKTNRTKTKKKPRGFAREHFPRNLSVLTYPPCSLTSPPSLLSGKCISRSWVCDGDHDCEDHSDEEGCEVPACKPPRHPCANDTSICLPPERICNGRRDCADHSDEGPFCDECSVRNGGCSHQCSLAPGRGVVCSCPTGLHLGSNDRSCEAVDYCTKHLKCSQVCEQYKSTVKCSCYPGWRLDPDGEECHSTDAFEAFIIFSIRHEIRRIDLHHRDYSLLVPGLRNTIALDFHFNQSLLYWTDVVEDKIYRGKLAEAGGVIGVEVVVQHGLATPEGLAVDWVAGNLYWIDSNLDQIEVAKLDGDMRSTLIAGGMEHPRAIALDPGHGVLFWTDWDATFPRIEGASMSGVGRHVVFKDMEMGAWPNGLTLDHVEKRVVWTDARSDAIYSALYDGSGLIEILRGHEYLSHPFAVSLFGGSVYWTDWRTNTLTRANKWTGANVTVIQKTSAQPFDLQIFHPSRQPQASNPCRANSGRGPCSHLCLLNSNRTASCSCPHLMKLSADNTSCMSLKRFLLYARRSEIRGVDIDNPYFNIITALTVPDIDDVTVVDYDFGGGANLLDGCENSHIKRAFINGTMIETVISGDLFNVRGLALDWLSRKHVLAELGE</sequence>
<dbReference type="InterPro" id="IPR000742">
    <property type="entry name" value="EGF"/>
</dbReference>
<feature type="disulfide bond" evidence="10">
    <location>
        <begin position="14"/>
        <end position="32"/>
    </location>
</feature>
<feature type="compositionally biased region" description="Basic residues" evidence="12">
    <location>
        <begin position="213"/>
        <end position="222"/>
    </location>
</feature>
<evidence type="ECO:0000256" key="9">
    <source>
        <dbReference type="ARBA" id="ARBA00023180"/>
    </source>
</evidence>
<dbReference type="SMART" id="SM00135">
    <property type="entry name" value="LY"/>
    <property type="match status" value="5"/>
</dbReference>
<feature type="disulfide bond" evidence="10">
    <location>
        <begin position="86"/>
        <end position="98"/>
    </location>
</feature>
<keyword evidence="9" id="KW-0325">Glycoprotein</keyword>
<name>A0A8M1K4R6_CLUHA</name>
<evidence type="ECO:0000256" key="2">
    <source>
        <dbReference type="ARBA" id="ARBA00022692"/>
    </source>
</evidence>
<feature type="domain" description="EGF-like" evidence="13">
    <location>
        <begin position="320"/>
        <end position="358"/>
    </location>
</feature>
<dbReference type="Proteomes" id="UP000515152">
    <property type="component" value="Chromosome 21"/>
</dbReference>
<protein>
    <submittedName>
        <fullName evidence="15">Low-density lipoprotein receptor-related protein 1B-like</fullName>
    </submittedName>
</protein>
<keyword evidence="14" id="KW-1185">Reference proteome</keyword>
<evidence type="ECO:0000313" key="15">
    <source>
        <dbReference type="RefSeq" id="XP_042558791.1"/>
    </source>
</evidence>
<gene>
    <name evidence="15" type="primary">LOC116218149</name>
</gene>
<accession>A0A8M1K4R6</accession>
<feature type="domain" description="EGF-like" evidence="13">
    <location>
        <begin position="6"/>
        <end position="43"/>
    </location>
</feature>
<dbReference type="FunFam" id="4.10.400.10:FF:000004">
    <property type="entry name" value="Low-density lipoprotein receptor-related protein 1"/>
    <property type="match status" value="2"/>
</dbReference>
<feature type="disulfide bond" evidence="10">
    <location>
        <begin position="67"/>
        <end position="82"/>
    </location>
</feature>
<feature type="repeat" description="LDL-receptor class B" evidence="11">
    <location>
        <begin position="492"/>
        <end position="534"/>
    </location>
</feature>
<keyword evidence="8 10" id="KW-1015">Disulfide bond</keyword>
<feature type="disulfide bond" evidence="10">
    <location>
        <begin position="93"/>
        <end position="111"/>
    </location>
</feature>
<dbReference type="FunFam" id="2.10.25.10:FF:000129">
    <property type="entry name" value="Low-density lipoprotein receptor-related protein 1"/>
    <property type="match status" value="1"/>
</dbReference>
<dbReference type="GeneID" id="116218149"/>
<feature type="disulfide bond" evidence="10">
    <location>
        <begin position="153"/>
        <end position="168"/>
    </location>
</feature>
<dbReference type="Pfam" id="PF14670">
    <property type="entry name" value="FXa_inhibition"/>
    <property type="match status" value="1"/>
</dbReference>
<feature type="disulfide bond" evidence="10">
    <location>
        <begin position="7"/>
        <end position="19"/>
    </location>
</feature>
<comment type="caution">
    <text evidence="10">Lacks conserved residue(s) required for the propagation of feature annotation.</text>
</comment>
<dbReference type="InterPro" id="IPR002172">
    <property type="entry name" value="LDrepeatLR_classA_rpt"/>
</dbReference>
<evidence type="ECO:0000313" key="14">
    <source>
        <dbReference type="Proteomes" id="UP000515152"/>
    </source>
</evidence>
<evidence type="ECO:0000256" key="11">
    <source>
        <dbReference type="PROSITE-ProRule" id="PRU00461"/>
    </source>
</evidence>
<feature type="disulfide bond" evidence="10">
    <location>
        <begin position="55"/>
        <end position="73"/>
    </location>
</feature>
<evidence type="ECO:0000256" key="5">
    <source>
        <dbReference type="ARBA" id="ARBA00022837"/>
    </source>
</evidence>
<comment type="subcellular location">
    <subcellularLocation>
        <location evidence="1">Membrane</location>
        <topology evidence="1">Single-pass membrane protein</topology>
    </subcellularLocation>
</comment>
<feature type="region of interest" description="Disordered" evidence="12">
    <location>
        <begin position="190"/>
        <end position="222"/>
    </location>
</feature>
<dbReference type="RefSeq" id="XP_042558791.1">
    <property type="nucleotide sequence ID" value="XM_042702857.1"/>
</dbReference>
<dbReference type="InterPro" id="IPR023415">
    <property type="entry name" value="LDLR_class-A_CS"/>
</dbReference>
<dbReference type="PANTHER" id="PTHR22722:SF5">
    <property type="entry name" value="LOW-DENSITY LIPOPROTEIN RECEPTOR-RELATED PROTEIN 1B"/>
    <property type="match status" value="1"/>
</dbReference>
<keyword evidence="4" id="KW-0677">Repeat</keyword>
<dbReference type="FunFam" id="2.120.10.30:FF:000009">
    <property type="entry name" value="Putative low-density lipoprotein receptor-related protein 1B"/>
    <property type="match status" value="1"/>
</dbReference>
<evidence type="ECO:0000256" key="8">
    <source>
        <dbReference type="ARBA" id="ARBA00023157"/>
    </source>
</evidence>
<evidence type="ECO:0000256" key="7">
    <source>
        <dbReference type="ARBA" id="ARBA00023136"/>
    </source>
</evidence>
<dbReference type="FunFam" id="4.10.400.10:FF:000011">
    <property type="entry name" value="Low-density lipoprotein receptor-related protein 1"/>
    <property type="match status" value="1"/>
</dbReference>
<dbReference type="AlphaFoldDB" id="A0A8M1K4R6"/>
<evidence type="ECO:0000256" key="6">
    <source>
        <dbReference type="ARBA" id="ARBA00022989"/>
    </source>
</evidence>
<dbReference type="FunFam" id="2.10.25.10:FF:000505">
    <property type="entry name" value="Low-density lipoprotein receptor-related protein 1"/>
    <property type="match status" value="1"/>
</dbReference>
<feature type="disulfide bond" evidence="10">
    <location>
        <begin position="261"/>
        <end position="276"/>
    </location>
</feature>
<dbReference type="InterPro" id="IPR051221">
    <property type="entry name" value="LDLR-related"/>
</dbReference>
<dbReference type="GO" id="GO:0005041">
    <property type="term" value="F:low-density lipoprotein particle receptor activity"/>
    <property type="evidence" value="ECO:0007669"/>
    <property type="project" value="TreeGrafter"/>
</dbReference>
<feature type="repeat" description="LDL-receptor class B" evidence="11">
    <location>
        <begin position="445"/>
        <end position="491"/>
    </location>
</feature>
<evidence type="ECO:0000256" key="1">
    <source>
        <dbReference type="ARBA" id="ARBA00004167"/>
    </source>
</evidence>
<feature type="domain" description="EGF-like" evidence="13">
    <location>
        <begin position="46"/>
        <end position="83"/>
    </location>
</feature>